<dbReference type="Gene3D" id="2.40.70.10">
    <property type="entry name" value="Acid Proteases"/>
    <property type="match status" value="2"/>
</dbReference>
<dbReference type="GO" id="GO:0004190">
    <property type="term" value="F:aspartic-type endopeptidase activity"/>
    <property type="evidence" value="ECO:0007669"/>
    <property type="project" value="InterPro"/>
</dbReference>
<dbReference type="AlphaFoldDB" id="A0A9W8ZK79"/>
<sequence>MAIDETVPAPFVFSPSQSWDGNDGSWSTFILRIGTPAQTYKLLPSTAGQEIFVPVPEGCTPNDPPTCGASRGAFPFQGLQTGFKYNESSTWRQIGIYDLILESQLNYTGNGLYGLDTVGLMVDGNATFQNQVVAGIATKAYYLGIFGLGPKPSNFSNFENPQPSLMQTMRNQKVIPSVSFAYTAGASYRIPKILGSLTLGGYDSSKFRSSSNASLFPFSADDSRVLSVGVQMITATGTLKGTVTLSSASNPVNVLIDSTVPHLWLPRVVCDAFEDAFGLTYDPFTDLYIFNDSAKHSQLLQDKPSVVIALGNDNDPSRLTQITLPFAAFDLEASYPIYPNTTSYFPIRRAANDSQYTLGRAFLQEAYVIADYERSNFSVYQVLSDSQAQEIVAIRPPSSTLIDTSPKADRPLGAGAIAGIVIGAVAAVVLIGTLAWFFCCGKQRKASESDAGEDQMDENPVEYYQEDVKQESSSTKLGESHAELDSSGICLMSDDAQHRISDQNPAKFEEPHAELDSTRIYLMSDDAQRHEMPA</sequence>
<dbReference type="OrthoDB" id="4074350at2759"/>
<comment type="caution">
    <text evidence="4">The sequence shown here is derived from an EMBL/GenBank/DDBJ whole genome shotgun (WGS) entry which is preliminary data.</text>
</comment>
<dbReference type="Pfam" id="PF00026">
    <property type="entry name" value="Asp"/>
    <property type="match status" value="1"/>
</dbReference>
<dbReference type="PANTHER" id="PTHR47966:SF51">
    <property type="entry name" value="BETA-SITE APP-CLEAVING ENZYME, ISOFORM A-RELATED"/>
    <property type="match status" value="1"/>
</dbReference>
<reference evidence="4" key="1">
    <citation type="submission" date="2022-10" db="EMBL/GenBank/DDBJ databases">
        <title>Tapping the CABI collections for fungal endophytes: first genome assemblies for Collariella, Neodidymelliopsis, Ascochyta clinopodiicola, Didymella pomorum, Didymosphaeria variabile, Neocosmospora piperis and Neocucurbitaria cava.</title>
        <authorList>
            <person name="Hill R."/>
        </authorList>
    </citation>
    <scope>NUCLEOTIDE SEQUENCE</scope>
    <source>
        <strain evidence="4">IMI 355091</strain>
    </source>
</reference>
<proteinExistence type="inferred from homology"/>
<dbReference type="CDD" id="cd05471">
    <property type="entry name" value="pepsin_like"/>
    <property type="match status" value="1"/>
</dbReference>
<feature type="domain" description="Peptidase A1" evidence="3">
    <location>
        <begin position="27"/>
        <end position="380"/>
    </location>
</feature>
<name>A0A9W8ZK79_9PLEO</name>
<organism evidence="4 5">
    <name type="scientific">Didymella pomorum</name>
    <dbReference type="NCBI Taxonomy" id="749634"/>
    <lineage>
        <taxon>Eukaryota</taxon>
        <taxon>Fungi</taxon>
        <taxon>Dikarya</taxon>
        <taxon>Ascomycota</taxon>
        <taxon>Pezizomycotina</taxon>
        <taxon>Dothideomycetes</taxon>
        <taxon>Pleosporomycetidae</taxon>
        <taxon>Pleosporales</taxon>
        <taxon>Pleosporineae</taxon>
        <taxon>Didymellaceae</taxon>
        <taxon>Didymella</taxon>
    </lineage>
</organism>
<dbReference type="EMBL" id="JAPEVA010000006">
    <property type="protein sequence ID" value="KAJ4411025.1"/>
    <property type="molecule type" value="Genomic_DNA"/>
</dbReference>
<evidence type="ECO:0000256" key="2">
    <source>
        <dbReference type="SAM" id="Phobius"/>
    </source>
</evidence>
<evidence type="ECO:0000313" key="4">
    <source>
        <dbReference type="EMBL" id="KAJ4411025.1"/>
    </source>
</evidence>
<evidence type="ECO:0000313" key="5">
    <source>
        <dbReference type="Proteomes" id="UP001140510"/>
    </source>
</evidence>
<feature type="transmembrane region" description="Helical" evidence="2">
    <location>
        <begin position="412"/>
        <end position="439"/>
    </location>
</feature>
<protein>
    <recommendedName>
        <fullName evidence="3">Peptidase A1 domain-containing protein</fullName>
    </recommendedName>
</protein>
<dbReference type="GO" id="GO:0000324">
    <property type="term" value="C:fungal-type vacuole"/>
    <property type="evidence" value="ECO:0007669"/>
    <property type="project" value="TreeGrafter"/>
</dbReference>
<dbReference type="PROSITE" id="PS51767">
    <property type="entry name" value="PEPTIDASE_A1"/>
    <property type="match status" value="1"/>
</dbReference>
<gene>
    <name evidence="4" type="ORF">N0V91_001398</name>
</gene>
<dbReference type="SUPFAM" id="SSF50630">
    <property type="entry name" value="Acid proteases"/>
    <property type="match status" value="1"/>
</dbReference>
<dbReference type="PRINTS" id="PR00792">
    <property type="entry name" value="PEPSIN"/>
</dbReference>
<comment type="similarity">
    <text evidence="1">Belongs to the peptidase A1 family.</text>
</comment>
<dbReference type="InterPro" id="IPR021109">
    <property type="entry name" value="Peptidase_aspartic_dom_sf"/>
</dbReference>
<dbReference type="Proteomes" id="UP001140510">
    <property type="component" value="Unassembled WGS sequence"/>
</dbReference>
<dbReference type="InterPro" id="IPR001461">
    <property type="entry name" value="Aspartic_peptidase_A1"/>
</dbReference>
<keyword evidence="5" id="KW-1185">Reference proteome</keyword>
<keyword evidence="2" id="KW-0812">Transmembrane</keyword>
<dbReference type="InterPro" id="IPR034164">
    <property type="entry name" value="Pepsin-like_dom"/>
</dbReference>
<dbReference type="PANTHER" id="PTHR47966">
    <property type="entry name" value="BETA-SITE APP-CLEAVING ENZYME, ISOFORM A-RELATED"/>
    <property type="match status" value="1"/>
</dbReference>
<accession>A0A9W8ZK79</accession>
<dbReference type="GO" id="GO:0006508">
    <property type="term" value="P:proteolysis"/>
    <property type="evidence" value="ECO:0007669"/>
    <property type="project" value="InterPro"/>
</dbReference>
<evidence type="ECO:0000256" key="1">
    <source>
        <dbReference type="ARBA" id="ARBA00007447"/>
    </source>
</evidence>
<evidence type="ECO:0000259" key="3">
    <source>
        <dbReference type="PROSITE" id="PS51767"/>
    </source>
</evidence>
<keyword evidence="2" id="KW-1133">Transmembrane helix</keyword>
<dbReference type="InterPro" id="IPR033121">
    <property type="entry name" value="PEPTIDASE_A1"/>
</dbReference>
<keyword evidence="2" id="KW-0472">Membrane</keyword>